<dbReference type="Proteomes" id="UP001515480">
    <property type="component" value="Unassembled WGS sequence"/>
</dbReference>
<proteinExistence type="predicted"/>
<evidence type="ECO:0000313" key="3">
    <source>
        <dbReference type="Proteomes" id="UP001515480"/>
    </source>
</evidence>
<feature type="region of interest" description="Disordered" evidence="1">
    <location>
        <begin position="140"/>
        <end position="172"/>
    </location>
</feature>
<dbReference type="EMBL" id="JBGBPQ010000013">
    <property type="protein sequence ID" value="KAL1512173.1"/>
    <property type="molecule type" value="Genomic_DNA"/>
</dbReference>
<gene>
    <name evidence="2" type="ORF">AB1Y20_005439</name>
</gene>
<evidence type="ECO:0000256" key="1">
    <source>
        <dbReference type="SAM" id="MobiDB-lite"/>
    </source>
</evidence>
<name>A0AB34J3D4_PRYPA</name>
<evidence type="ECO:0000313" key="2">
    <source>
        <dbReference type="EMBL" id="KAL1512173.1"/>
    </source>
</evidence>
<keyword evidence="3" id="KW-1185">Reference proteome</keyword>
<reference evidence="2 3" key="1">
    <citation type="journal article" date="2024" name="Science">
        <title>Giant polyketide synthase enzymes in the biosynthesis of giant marine polyether toxins.</title>
        <authorList>
            <person name="Fallon T.R."/>
            <person name="Shende V.V."/>
            <person name="Wierzbicki I.H."/>
            <person name="Pendleton A.L."/>
            <person name="Watervoot N.F."/>
            <person name="Auber R.P."/>
            <person name="Gonzalez D.J."/>
            <person name="Wisecaver J.H."/>
            <person name="Moore B.S."/>
        </authorList>
    </citation>
    <scope>NUCLEOTIDE SEQUENCE [LARGE SCALE GENOMIC DNA]</scope>
    <source>
        <strain evidence="2 3">12B1</strain>
    </source>
</reference>
<protein>
    <submittedName>
        <fullName evidence="2">Uncharacterized protein</fullName>
    </submittedName>
</protein>
<sequence>MSLAAFSPQAREHLSEVLSLKQHDSMFRARVGGNRDPFYDTARGASEVCSGYKCPTIDSDGHVDVEAAAVCAACGGFFGDHEPLAEPEKGGELPAKREMPAPSVGLIAPCAAPRAVVLEDTSDPMTLNHSNDPLAVFASQPQPHVRRQTPQPAEKSLLKEKTSLREETNSAAELEKVKKEIEQIMLNAQSKEDIERMLQSMRASQK</sequence>
<accession>A0AB34J3D4</accession>
<comment type="caution">
    <text evidence="2">The sequence shown here is derived from an EMBL/GenBank/DDBJ whole genome shotgun (WGS) entry which is preliminary data.</text>
</comment>
<feature type="compositionally biased region" description="Basic and acidic residues" evidence="1">
    <location>
        <begin position="156"/>
        <end position="172"/>
    </location>
</feature>
<organism evidence="2 3">
    <name type="scientific">Prymnesium parvum</name>
    <name type="common">Toxic golden alga</name>
    <dbReference type="NCBI Taxonomy" id="97485"/>
    <lineage>
        <taxon>Eukaryota</taxon>
        <taxon>Haptista</taxon>
        <taxon>Haptophyta</taxon>
        <taxon>Prymnesiophyceae</taxon>
        <taxon>Prymnesiales</taxon>
        <taxon>Prymnesiaceae</taxon>
        <taxon>Prymnesium</taxon>
    </lineage>
</organism>
<dbReference type="AlphaFoldDB" id="A0AB34J3D4"/>